<keyword evidence="2 5" id="KW-0808">Transferase</keyword>
<dbReference type="AlphaFoldDB" id="A0A379C5W0"/>
<evidence type="ECO:0000256" key="4">
    <source>
        <dbReference type="ARBA" id="ARBA00023316"/>
    </source>
</evidence>
<dbReference type="EC" id="2.4.1.187" evidence="5"/>
<dbReference type="EMBL" id="UGSZ01000001">
    <property type="protein sequence ID" value="SUB57623.1"/>
    <property type="molecule type" value="Genomic_DNA"/>
</dbReference>
<evidence type="ECO:0000256" key="3">
    <source>
        <dbReference type="ARBA" id="ARBA00022944"/>
    </source>
</evidence>
<proteinExistence type="inferred from homology"/>
<dbReference type="RefSeq" id="WP_019035340.1">
    <property type="nucleotide sequence ID" value="NZ_UGSZ01000001.1"/>
</dbReference>
<dbReference type="NCBIfam" id="TIGR00696">
    <property type="entry name" value="wecG_tagA_cpsF"/>
    <property type="match status" value="1"/>
</dbReference>
<evidence type="ECO:0000313" key="6">
    <source>
        <dbReference type="EMBL" id="SUB57623.1"/>
    </source>
</evidence>
<accession>A0A379C5W0</accession>
<dbReference type="InterPro" id="IPR034714">
    <property type="entry name" value="TagA_TarA"/>
</dbReference>
<keyword evidence="3 5" id="KW-0777">Teichoic acid biosynthesis</keyword>
<dbReference type="GO" id="GO:0071555">
    <property type="term" value="P:cell wall organization"/>
    <property type="evidence" value="ECO:0007669"/>
    <property type="project" value="UniProtKB-KW"/>
</dbReference>
<evidence type="ECO:0000256" key="1">
    <source>
        <dbReference type="ARBA" id="ARBA00022676"/>
    </source>
</evidence>
<keyword evidence="1 5" id="KW-0328">Glycosyltransferase</keyword>
<dbReference type="PANTHER" id="PTHR34136:SF1">
    <property type="entry name" value="UDP-N-ACETYL-D-MANNOSAMINURONIC ACID TRANSFERASE"/>
    <property type="match status" value="1"/>
</dbReference>
<dbReference type="UniPathway" id="UPA00632"/>
<dbReference type="Pfam" id="PF03808">
    <property type="entry name" value="Glyco_tran_WecG"/>
    <property type="match status" value="1"/>
</dbReference>
<dbReference type="STRING" id="1122949.GCA_000378725_01745"/>
<organism evidence="6 7">
    <name type="scientific">Peptoniphilus lacrimalis</name>
    <dbReference type="NCBI Taxonomy" id="33031"/>
    <lineage>
        <taxon>Bacteria</taxon>
        <taxon>Bacillati</taxon>
        <taxon>Bacillota</taxon>
        <taxon>Tissierellia</taxon>
        <taxon>Tissierellales</taxon>
        <taxon>Peptoniphilaceae</taxon>
        <taxon>Peptoniphilus</taxon>
    </lineage>
</organism>
<dbReference type="GO" id="GO:0019350">
    <property type="term" value="P:teichoic acid biosynthetic process"/>
    <property type="evidence" value="ECO:0007669"/>
    <property type="project" value="UniProtKB-UniRule"/>
</dbReference>
<sequence>MVKSIKVKSKGKVIMEKVSIFGINICNISFEENKKILVKFLESDKLNRIYTPNTEIVMAAREDNELKNIINSGELVICDGIGLIYGAKIRKKPLKERVTGFDTSMELLKLADEKGLNLYFLGGKEGVSKKACENVQKKYKNLKVCGYHNGYFPGSHMGVDNSEEEKNIIDEINSKNVNIIFVGLGFPKQEIWIDKNFHKIKANIIIGNGGVLDILAGQAKRAPKIFIKLNLEWFYRLITNPSRFKRQLAIPKFLVSILLDKKSVQ</sequence>
<dbReference type="OrthoDB" id="9771846at2"/>
<protein>
    <recommendedName>
        <fullName evidence="5">N-acetylglucosaminyldiphosphoundecaprenol N-acetyl-beta-D-mannosaminyltransferase</fullName>
        <ecNumber evidence="5">2.4.1.187</ecNumber>
    </recommendedName>
    <alternativeName>
        <fullName evidence="5">N-acetylmannosaminyltransferase</fullName>
    </alternativeName>
    <alternativeName>
        <fullName evidence="5">UDP-N-acetylmannosamine transferase</fullName>
    </alternativeName>
    <alternativeName>
        <fullName evidence="5">UDP-N-acetylmannosamine:N-acetylglucosaminyl pyrophosphorylundecaprenol N-acetylmannosaminyltransferase</fullName>
    </alternativeName>
</protein>
<dbReference type="Proteomes" id="UP000255517">
    <property type="component" value="Unassembled WGS sequence"/>
</dbReference>
<comment type="similarity">
    <text evidence="5">Belongs to the glycosyltransferase 26 family. TagA/TarA subfamily.</text>
</comment>
<dbReference type="CDD" id="cd06533">
    <property type="entry name" value="Glyco_transf_WecG_TagA"/>
    <property type="match status" value="1"/>
</dbReference>
<evidence type="ECO:0000313" key="7">
    <source>
        <dbReference type="Proteomes" id="UP000255517"/>
    </source>
</evidence>
<evidence type="ECO:0000256" key="5">
    <source>
        <dbReference type="HAMAP-Rule" id="MF_02070"/>
    </source>
</evidence>
<dbReference type="HAMAP" id="MF_02070">
    <property type="entry name" value="TagA_TarA"/>
    <property type="match status" value="1"/>
</dbReference>
<comment type="function">
    <text evidence="5">Catalyzes the conversion of GlcNAc-PP-undecaprenol into ManNAc-GlcNAc-PP-undecaprenol, the first committed lipid intermediate in the de novo synthesis of teichoic acid.</text>
</comment>
<dbReference type="InterPro" id="IPR004629">
    <property type="entry name" value="WecG_TagA_CpsF"/>
</dbReference>
<keyword evidence="4 5" id="KW-0961">Cell wall biogenesis/degradation</keyword>
<name>A0A379C5W0_9FIRM</name>
<comment type="catalytic activity">
    <reaction evidence="5">
        <text>UDP-N-acetyl-alpha-D-mannosamine + N-acetyl-alpha-D-glucosaminyl-di-trans,octa-cis-undecaprenyl diphosphate = N-acetyl-beta-D-mannosaminyl-(1-&gt;4)-N-acetyl-alpha-D-glucosaminyl di-trans,octa-cis-undecaprenyl diphosphate + UDP + H(+)</text>
        <dbReference type="Rhea" id="RHEA:16053"/>
        <dbReference type="ChEBI" id="CHEBI:15378"/>
        <dbReference type="ChEBI" id="CHEBI:58223"/>
        <dbReference type="ChEBI" id="CHEBI:62959"/>
        <dbReference type="ChEBI" id="CHEBI:68623"/>
        <dbReference type="ChEBI" id="CHEBI:132210"/>
        <dbReference type="EC" id="2.4.1.187"/>
    </reaction>
</comment>
<comment type="pathway">
    <text evidence="5">Cell wall biogenesis; teichoic acid biosynthesis.</text>
</comment>
<dbReference type="PANTHER" id="PTHR34136">
    <property type="match status" value="1"/>
</dbReference>
<dbReference type="GO" id="GO:0047244">
    <property type="term" value="F:N-acetylglucosaminyldiphosphoundecaprenol N-acetyl-beta-D-mannosaminyltransferase activity"/>
    <property type="evidence" value="ECO:0007669"/>
    <property type="project" value="UniProtKB-UniRule"/>
</dbReference>
<gene>
    <name evidence="6" type="primary">tagA</name>
    <name evidence="6" type="ORF">NCTC13149_01468</name>
</gene>
<evidence type="ECO:0000256" key="2">
    <source>
        <dbReference type="ARBA" id="ARBA00022679"/>
    </source>
</evidence>
<reference evidence="6 7" key="1">
    <citation type="submission" date="2018-06" db="EMBL/GenBank/DDBJ databases">
        <authorList>
            <consortium name="Pathogen Informatics"/>
            <person name="Doyle S."/>
        </authorList>
    </citation>
    <scope>NUCLEOTIDE SEQUENCE [LARGE SCALE GENOMIC DNA]</scope>
    <source>
        <strain evidence="6 7">NCTC13149</strain>
    </source>
</reference>